<evidence type="ECO:0008006" key="3">
    <source>
        <dbReference type="Google" id="ProtNLM"/>
    </source>
</evidence>
<reference evidence="1" key="1">
    <citation type="submission" date="2022-09" db="EMBL/GenBank/DDBJ databases">
        <title>Novosphingobium sp. Nov., a polycyclic aromatic hydrocarbon-degrading bacterium isolated form mangrove sediments in HongKong.</title>
        <authorList>
            <person name="Hu Z."/>
        </authorList>
    </citation>
    <scope>NUCLEOTIDE SEQUENCE</scope>
    <source>
        <strain evidence="1">HK4-1</strain>
    </source>
</reference>
<accession>A0ABT2I307</accession>
<dbReference type="EMBL" id="JANZXA010000003">
    <property type="protein sequence ID" value="MCT2399191.1"/>
    <property type="molecule type" value="Genomic_DNA"/>
</dbReference>
<gene>
    <name evidence="1" type="ORF">NZK81_06510</name>
</gene>
<evidence type="ECO:0000313" key="2">
    <source>
        <dbReference type="Proteomes" id="UP001165583"/>
    </source>
</evidence>
<dbReference type="Proteomes" id="UP001165583">
    <property type="component" value="Unassembled WGS sequence"/>
</dbReference>
<comment type="caution">
    <text evidence="1">The sequence shown here is derived from an EMBL/GenBank/DDBJ whole genome shotgun (WGS) entry which is preliminary data.</text>
</comment>
<protein>
    <recommendedName>
        <fullName evidence="3">DUF3617 domain-containing protein</fullName>
    </recommendedName>
</protein>
<dbReference type="RefSeq" id="WP_260045077.1">
    <property type="nucleotide sequence ID" value="NZ_JANZXA010000003.1"/>
</dbReference>
<keyword evidence="2" id="KW-1185">Reference proteome</keyword>
<evidence type="ECO:0000313" key="1">
    <source>
        <dbReference type="EMBL" id="MCT2399191.1"/>
    </source>
</evidence>
<sequence length="125" mass="13721">MAIAVLGAVAVPAYGQKPELGMLDQLDHGEWVLRERGDGGTTHRLCVDNGRKLIQLRHPGLACNRVVVVDAPNQVTVQYTCRGRGYGRTHIRRETNDLIQIDSQGIVDGLPFSFAAEGRRVGDCR</sequence>
<proteinExistence type="predicted"/>
<name>A0ABT2I307_9SPHN</name>
<organism evidence="1 2">
    <name type="scientific">Novosphingobium mangrovi</name>
    <name type="common">ex Huang et al. 2023</name>
    <dbReference type="NCBI Taxonomy" id="2976432"/>
    <lineage>
        <taxon>Bacteria</taxon>
        <taxon>Pseudomonadati</taxon>
        <taxon>Pseudomonadota</taxon>
        <taxon>Alphaproteobacteria</taxon>
        <taxon>Sphingomonadales</taxon>
        <taxon>Sphingomonadaceae</taxon>
        <taxon>Novosphingobium</taxon>
    </lineage>
</organism>